<organism evidence="7 8">
    <name type="scientific">candidate division WS6 bacterium GW2011_GWF2_39_15</name>
    <dbReference type="NCBI Taxonomy" id="1619100"/>
    <lineage>
        <taxon>Bacteria</taxon>
        <taxon>Candidatus Dojkabacteria</taxon>
    </lineage>
</organism>
<dbReference type="Gene3D" id="3.30.230.10">
    <property type="match status" value="1"/>
</dbReference>
<dbReference type="InterPro" id="IPR013507">
    <property type="entry name" value="DNA_mismatch_S5_2-like"/>
</dbReference>
<proteinExistence type="inferred from homology"/>
<dbReference type="PATRIC" id="fig|1619100.3.peg.127"/>
<dbReference type="Gene3D" id="3.30.1540.20">
    <property type="entry name" value="MutL, C-terminal domain, dimerisation subdomain"/>
    <property type="match status" value="1"/>
</dbReference>
<dbReference type="AlphaFoldDB" id="A0A0G0MZW0"/>
<evidence type="ECO:0000259" key="6">
    <source>
        <dbReference type="SMART" id="SM01340"/>
    </source>
</evidence>
<dbReference type="NCBIfam" id="TIGR00585">
    <property type="entry name" value="mutl"/>
    <property type="match status" value="1"/>
</dbReference>
<dbReference type="SUPFAM" id="SSF118116">
    <property type="entry name" value="DNA mismatch repair protein MutL"/>
    <property type="match status" value="1"/>
</dbReference>
<dbReference type="GO" id="GO:0030983">
    <property type="term" value="F:mismatched DNA binding"/>
    <property type="evidence" value="ECO:0007669"/>
    <property type="project" value="InterPro"/>
</dbReference>
<dbReference type="Pfam" id="PF01119">
    <property type="entry name" value="DNA_mis_repair"/>
    <property type="match status" value="1"/>
</dbReference>
<dbReference type="InterPro" id="IPR042120">
    <property type="entry name" value="MutL_C_dimsub"/>
</dbReference>
<accession>A0A0G0MZW0</accession>
<dbReference type="GO" id="GO:0006298">
    <property type="term" value="P:mismatch repair"/>
    <property type="evidence" value="ECO:0007669"/>
    <property type="project" value="UniProtKB-UniRule"/>
</dbReference>
<dbReference type="SMART" id="SM00853">
    <property type="entry name" value="MutL_C"/>
    <property type="match status" value="1"/>
</dbReference>
<dbReference type="CDD" id="cd16926">
    <property type="entry name" value="HATPase_MutL-MLH-PMS-like"/>
    <property type="match status" value="1"/>
</dbReference>
<dbReference type="EMBL" id="LBWK01000001">
    <property type="protein sequence ID" value="KKR06086.1"/>
    <property type="molecule type" value="Genomic_DNA"/>
</dbReference>
<dbReference type="InterPro" id="IPR014721">
    <property type="entry name" value="Ribsml_uS5_D2-typ_fold_subgr"/>
</dbReference>
<dbReference type="PANTHER" id="PTHR10073">
    <property type="entry name" value="DNA MISMATCH REPAIR PROTEIN MLH, PMS, MUTL"/>
    <property type="match status" value="1"/>
</dbReference>
<dbReference type="GO" id="GO:0016887">
    <property type="term" value="F:ATP hydrolysis activity"/>
    <property type="evidence" value="ECO:0007669"/>
    <property type="project" value="InterPro"/>
</dbReference>
<evidence type="ECO:0000313" key="7">
    <source>
        <dbReference type="EMBL" id="KKR06086.1"/>
    </source>
</evidence>
<dbReference type="InterPro" id="IPR014790">
    <property type="entry name" value="MutL_C"/>
</dbReference>
<feature type="domain" description="MutL C-terminal dimerisation" evidence="5">
    <location>
        <begin position="419"/>
        <end position="562"/>
    </location>
</feature>
<dbReference type="Gene3D" id="3.30.565.10">
    <property type="entry name" value="Histidine kinase-like ATPase, C-terminal domain"/>
    <property type="match status" value="1"/>
</dbReference>
<dbReference type="HAMAP" id="MF_00149">
    <property type="entry name" value="DNA_mis_repair"/>
    <property type="match status" value="1"/>
</dbReference>
<evidence type="ECO:0000256" key="4">
    <source>
        <dbReference type="HAMAP-Rule" id="MF_00149"/>
    </source>
</evidence>
<dbReference type="PROSITE" id="PS00058">
    <property type="entry name" value="DNA_MISMATCH_REPAIR_1"/>
    <property type="match status" value="1"/>
</dbReference>
<name>A0A0G0MZW0_9BACT</name>
<dbReference type="PANTHER" id="PTHR10073:SF12">
    <property type="entry name" value="DNA MISMATCH REPAIR PROTEIN MLH1"/>
    <property type="match status" value="1"/>
</dbReference>
<dbReference type="Proteomes" id="UP000034799">
    <property type="component" value="Unassembled WGS sequence"/>
</dbReference>
<dbReference type="Gene3D" id="3.30.1370.100">
    <property type="entry name" value="MutL, C-terminal domain, regulatory subdomain"/>
    <property type="match status" value="1"/>
</dbReference>
<reference evidence="7 8" key="1">
    <citation type="journal article" date="2015" name="Nature">
        <title>rRNA introns, odd ribosomes, and small enigmatic genomes across a large radiation of phyla.</title>
        <authorList>
            <person name="Brown C.T."/>
            <person name="Hug L.A."/>
            <person name="Thomas B.C."/>
            <person name="Sharon I."/>
            <person name="Castelle C.J."/>
            <person name="Singh A."/>
            <person name="Wilkins M.J."/>
            <person name="Williams K.H."/>
            <person name="Banfield J.F."/>
        </authorList>
    </citation>
    <scope>NUCLEOTIDE SEQUENCE [LARGE SCALE GENOMIC DNA]</scope>
</reference>
<dbReference type="GO" id="GO:0140664">
    <property type="term" value="F:ATP-dependent DNA damage sensor activity"/>
    <property type="evidence" value="ECO:0007669"/>
    <property type="project" value="InterPro"/>
</dbReference>
<dbReference type="InterPro" id="IPR020568">
    <property type="entry name" value="Ribosomal_Su5_D2-typ_SF"/>
</dbReference>
<dbReference type="FunFam" id="3.30.565.10:FF:000003">
    <property type="entry name" value="DNA mismatch repair endonuclease MutL"/>
    <property type="match status" value="1"/>
</dbReference>
<dbReference type="GO" id="GO:0032300">
    <property type="term" value="C:mismatch repair complex"/>
    <property type="evidence" value="ECO:0007669"/>
    <property type="project" value="InterPro"/>
</dbReference>
<dbReference type="SMART" id="SM01340">
    <property type="entry name" value="DNA_mis_repair"/>
    <property type="match status" value="1"/>
</dbReference>
<evidence type="ECO:0000313" key="8">
    <source>
        <dbReference type="Proteomes" id="UP000034799"/>
    </source>
</evidence>
<evidence type="ECO:0000259" key="5">
    <source>
        <dbReference type="SMART" id="SM00853"/>
    </source>
</evidence>
<dbReference type="Pfam" id="PF13589">
    <property type="entry name" value="HATPase_c_3"/>
    <property type="match status" value="1"/>
</dbReference>
<feature type="domain" description="DNA mismatch repair protein S5" evidence="6">
    <location>
        <begin position="217"/>
        <end position="335"/>
    </location>
</feature>
<dbReference type="InterPro" id="IPR014762">
    <property type="entry name" value="DNA_mismatch_repair_CS"/>
</dbReference>
<dbReference type="InterPro" id="IPR037198">
    <property type="entry name" value="MutL_C_sf"/>
</dbReference>
<dbReference type="InterPro" id="IPR002099">
    <property type="entry name" value="MutL/Mlh/PMS"/>
</dbReference>
<dbReference type="InterPro" id="IPR020667">
    <property type="entry name" value="DNA_mismatch_repair_MutL"/>
</dbReference>
<dbReference type="CDD" id="cd00782">
    <property type="entry name" value="MutL_Trans"/>
    <property type="match status" value="1"/>
</dbReference>
<dbReference type="Pfam" id="PF08676">
    <property type="entry name" value="MutL_C"/>
    <property type="match status" value="1"/>
</dbReference>
<dbReference type="InterPro" id="IPR042121">
    <property type="entry name" value="MutL_C_regsub"/>
</dbReference>
<dbReference type="InterPro" id="IPR036890">
    <property type="entry name" value="HATPase_C_sf"/>
</dbReference>
<dbReference type="InterPro" id="IPR038973">
    <property type="entry name" value="MutL/Mlh/Pms-like"/>
</dbReference>
<comment type="function">
    <text evidence="4">This protein is involved in the repair of mismatches in DNA. It is required for dam-dependent methyl-directed DNA mismatch repair. May act as a 'molecular matchmaker', a protein that promotes the formation of a stable complex between two or more DNA-binding proteins in an ATP-dependent manner without itself being part of a final effector complex.</text>
</comment>
<gene>
    <name evidence="4" type="primary">mutL</name>
    <name evidence="7" type="ORF">UT34_C0001G0126</name>
</gene>
<keyword evidence="2 4" id="KW-0227">DNA damage</keyword>
<sequence>MGNMIKDVRKLPQELINQIAAGEVIERPASIVKELVDNSIDAGAKSIKIKLEEGGTKSIEIIDDGFGISKENLSKAFEAHTTSKIETFDDLNNVITMGFRGEALSTVVSVSRVKAVSKAKSAEFGYEISFDGITPQPIQKSPKDKGTSITVTDLFYNIPARKKFLKTPETEYRKILEILYPYFMLYNNIHWTVIKNGKESLNLTPVDSAFKLSKDRIQAVLKSDFISRMFEFSSEGNGMKIAGFAGHPKDNFEKTAHQYIFINNRPIWDFGIAKSIRNAYSRFIPQTQKIPFVISIQMPTNQVDVNVHPRKEEVRFENPFRVYSLVEEAVTTALSKVVRQENQINSPYFSPSTHFNSLKDSSAKSYQPQAMFGSSGESRDIRFDKKPKDFSIKQSLEFSREIIESKNEPSSQLNTDVRNTFQIFNKYIILETQDELIIVDQHAAAERINFEKLEASIENRNMDIQNMLVPIDITLSDSEKSYLRENRDFFESLGFRFTLSDSTIGITAIPAIFTNVNIEELFRSVWDLSSEERDISKSFENAKQNILATLACHGSIRKGQPVSPAEGNQLYGDLMKCKNPYSCPHGRPAVWKLKLSEIDTNFYRTY</sequence>
<keyword evidence="3 4" id="KW-0234">DNA repair</keyword>
<dbReference type="SUPFAM" id="SSF54211">
    <property type="entry name" value="Ribosomal protein S5 domain 2-like"/>
    <property type="match status" value="1"/>
</dbReference>
<evidence type="ECO:0000256" key="3">
    <source>
        <dbReference type="ARBA" id="ARBA00023204"/>
    </source>
</evidence>
<evidence type="ECO:0000256" key="1">
    <source>
        <dbReference type="ARBA" id="ARBA00006082"/>
    </source>
</evidence>
<evidence type="ECO:0000256" key="2">
    <source>
        <dbReference type="ARBA" id="ARBA00022763"/>
    </source>
</evidence>
<dbReference type="GO" id="GO:0005524">
    <property type="term" value="F:ATP binding"/>
    <property type="evidence" value="ECO:0007669"/>
    <property type="project" value="InterPro"/>
</dbReference>
<comment type="similarity">
    <text evidence="1 4">Belongs to the DNA mismatch repair MutL/HexB family.</text>
</comment>
<dbReference type="SUPFAM" id="SSF55874">
    <property type="entry name" value="ATPase domain of HSP90 chaperone/DNA topoisomerase II/histidine kinase"/>
    <property type="match status" value="1"/>
</dbReference>
<protein>
    <recommendedName>
        <fullName evidence="4">DNA mismatch repair protein MutL</fullName>
    </recommendedName>
</protein>
<comment type="caution">
    <text evidence="7">The sequence shown here is derived from an EMBL/GenBank/DDBJ whole genome shotgun (WGS) entry which is preliminary data.</text>
</comment>
<dbReference type="STRING" id="1619100.UT34_C0001G0126"/>